<dbReference type="EMBL" id="CP014924">
    <property type="protein sequence ID" value="ANZ66107.1"/>
    <property type="molecule type" value="Genomic_DNA"/>
</dbReference>
<gene>
    <name evidence="8" type="ORF">AYR63_02385</name>
</gene>
<keyword evidence="4" id="KW-0572">Peptidoglycan-anchor</keyword>
<evidence type="ECO:0000313" key="9">
    <source>
        <dbReference type="Proteomes" id="UP000093267"/>
    </source>
</evidence>
<dbReference type="NCBIfam" id="TIGR01167">
    <property type="entry name" value="LPXTG_anchor"/>
    <property type="match status" value="1"/>
</dbReference>
<evidence type="ECO:0000256" key="5">
    <source>
        <dbReference type="SAM" id="MobiDB-lite"/>
    </source>
</evidence>
<dbReference type="AlphaFoldDB" id="A0A1B2IVP3"/>
<keyword evidence="2" id="KW-0964">Secreted</keyword>
<accession>A0A1B2IVP3</accession>
<feature type="domain" description="Gram-positive cocci surface proteins LPxTG" evidence="7">
    <location>
        <begin position="42"/>
        <end position="82"/>
    </location>
</feature>
<organism evidence="8 9">
    <name type="scientific">Secundilactobacillus paracollinoides</name>
    <dbReference type="NCBI Taxonomy" id="240427"/>
    <lineage>
        <taxon>Bacteria</taxon>
        <taxon>Bacillati</taxon>
        <taxon>Bacillota</taxon>
        <taxon>Bacilli</taxon>
        <taxon>Lactobacillales</taxon>
        <taxon>Lactobacillaceae</taxon>
        <taxon>Secundilactobacillus</taxon>
    </lineage>
</organism>
<dbReference type="KEGG" id="lpd:AYR62_00570"/>
<feature type="transmembrane region" description="Helical" evidence="6">
    <location>
        <begin position="56"/>
        <end position="76"/>
    </location>
</feature>
<keyword evidence="9" id="KW-1185">Reference proteome</keyword>
<name>A0A1B2IVP3_9LACO</name>
<protein>
    <recommendedName>
        <fullName evidence="7">Gram-positive cocci surface proteins LPxTG domain-containing protein</fullName>
    </recommendedName>
</protein>
<evidence type="ECO:0000256" key="4">
    <source>
        <dbReference type="ARBA" id="ARBA00023088"/>
    </source>
</evidence>
<keyword evidence="6" id="KW-0472">Membrane</keyword>
<feature type="region of interest" description="Disordered" evidence="5">
    <location>
        <begin position="1"/>
        <end position="54"/>
    </location>
</feature>
<reference evidence="8 9" key="1">
    <citation type="submission" date="2016-03" db="EMBL/GenBank/DDBJ databases">
        <title>Pediococcus and Lactobacillus from brewery environment - whole genome sequencing and assembly.</title>
        <authorList>
            <person name="Behr J."/>
            <person name="Geissler A.J."/>
            <person name="Vogel R.F."/>
        </authorList>
    </citation>
    <scope>NUCLEOTIDE SEQUENCE [LARGE SCALE GENOMIC DNA]</scope>
    <source>
        <strain evidence="8 9">TMW 1.1995</strain>
    </source>
</reference>
<evidence type="ECO:0000313" key="8">
    <source>
        <dbReference type="EMBL" id="ANZ66107.1"/>
    </source>
</evidence>
<evidence type="ECO:0000256" key="3">
    <source>
        <dbReference type="ARBA" id="ARBA00022729"/>
    </source>
</evidence>
<dbReference type="InterPro" id="IPR019931">
    <property type="entry name" value="LPXTG_anchor"/>
</dbReference>
<sequence length="84" mass="8893">MVPALASDTGNQTATSHTQRADDQGAVSTMQNDIAGATTHQQATQNETLPQTDEQASAYSMMGLLGILMSFLGLGVTRKKHDTK</sequence>
<dbReference type="Pfam" id="PF00746">
    <property type="entry name" value="Gram_pos_anchor"/>
    <property type="match status" value="1"/>
</dbReference>
<feature type="compositionally biased region" description="Polar residues" evidence="5">
    <location>
        <begin position="8"/>
        <end position="18"/>
    </location>
</feature>
<evidence type="ECO:0000256" key="6">
    <source>
        <dbReference type="SAM" id="Phobius"/>
    </source>
</evidence>
<dbReference type="STRING" id="240427.AYR62_00570"/>
<evidence type="ECO:0000259" key="7">
    <source>
        <dbReference type="Pfam" id="PF00746"/>
    </source>
</evidence>
<evidence type="ECO:0000256" key="2">
    <source>
        <dbReference type="ARBA" id="ARBA00022525"/>
    </source>
</evidence>
<evidence type="ECO:0000256" key="1">
    <source>
        <dbReference type="ARBA" id="ARBA00022512"/>
    </source>
</evidence>
<keyword evidence="6" id="KW-1133">Transmembrane helix</keyword>
<keyword evidence="3" id="KW-0732">Signal</keyword>
<feature type="compositionally biased region" description="Polar residues" evidence="5">
    <location>
        <begin position="26"/>
        <end position="54"/>
    </location>
</feature>
<keyword evidence="6" id="KW-0812">Transmembrane</keyword>
<proteinExistence type="predicted"/>
<dbReference type="RefSeq" id="WP_056987306.1">
    <property type="nucleotide sequence ID" value="NZ_CP014912.1"/>
</dbReference>
<keyword evidence="1" id="KW-0134">Cell wall</keyword>
<dbReference type="Proteomes" id="UP000093267">
    <property type="component" value="Chromosome"/>
</dbReference>